<accession>A0ABU5CVN7</accession>
<evidence type="ECO:0000256" key="1">
    <source>
        <dbReference type="ARBA" id="ARBA00022679"/>
    </source>
</evidence>
<sequence>MEFLMSVQELNHLLSNKREIVVVDVRFDLNNHTFGQDAYKKGHIPGAIYLDLNKDLSGSAEKHGGSHPLPDAKLFAKKLGEYGIDTKTNVVIYDQANEMFAPRLWFMLHHLGHEQVYVLEGGMQAWLDAGFEVTKEIPAYGKKQFVPQPKQHAIVHMKEVKDKVQANEAVLIDSRARERYLGKVEPMYKKAGHIPGAKNYFWKDVMADDNKWKRVEALHEHFASLPKDKEIIVSCGSGVSACPNIMGLKMAGFTNVKLYPGSFSDWISYEENKVETKEQ</sequence>
<comment type="caution">
    <text evidence="4">The sequence shown here is derived from an EMBL/GenBank/DDBJ whole genome shotgun (WGS) entry which is preliminary data.</text>
</comment>
<dbReference type="InterPro" id="IPR036873">
    <property type="entry name" value="Rhodanese-like_dom_sf"/>
</dbReference>
<keyword evidence="2" id="KW-0677">Repeat</keyword>
<evidence type="ECO:0000313" key="4">
    <source>
        <dbReference type="EMBL" id="MDY0410386.1"/>
    </source>
</evidence>
<dbReference type="SUPFAM" id="SSF52821">
    <property type="entry name" value="Rhodanese/Cell cycle control phosphatase"/>
    <property type="match status" value="2"/>
</dbReference>
<dbReference type="Gene3D" id="3.40.250.10">
    <property type="entry name" value="Rhodanese-like domain"/>
    <property type="match status" value="2"/>
</dbReference>
<dbReference type="PANTHER" id="PTHR11364">
    <property type="entry name" value="THIOSULFATE SULFERTANSFERASE"/>
    <property type="match status" value="1"/>
</dbReference>
<dbReference type="RefSeq" id="WP_320381263.1">
    <property type="nucleotide sequence ID" value="NZ_JAWDIQ010000003.1"/>
</dbReference>
<evidence type="ECO:0000256" key="2">
    <source>
        <dbReference type="ARBA" id="ARBA00022737"/>
    </source>
</evidence>
<dbReference type="EC" id="2.8.1.-" evidence="4"/>
<dbReference type="PANTHER" id="PTHR11364:SF27">
    <property type="entry name" value="SULFURTRANSFERASE"/>
    <property type="match status" value="1"/>
</dbReference>
<keyword evidence="1 4" id="KW-0808">Transferase</keyword>
<evidence type="ECO:0000313" key="5">
    <source>
        <dbReference type="Proteomes" id="UP001275315"/>
    </source>
</evidence>
<name>A0ABU5CVN7_9BACI</name>
<dbReference type="InterPro" id="IPR001307">
    <property type="entry name" value="Thiosulphate_STrfase_CS"/>
</dbReference>
<dbReference type="PROSITE" id="PS00380">
    <property type="entry name" value="RHODANESE_1"/>
    <property type="match status" value="1"/>
</dbReference>
<gene>
    <name evidence="4" type="ORF">RWD45_19825</name>
</gene>
<feature type="domain" description="Rhodanese" evidence="3">
    <location>
        <begin position="16"/>
        <end position="135"/>
    </location>
</feature>
<dbReference type="Proteomes" id="UP001275315">
    <property type="component" value="Unassembled WGS sequence"/>
</dbReference>
<dbReference type="InterPro" id="IPR001763">
    <property type="entry name" value="Rhodanese-like_dom"/>
</dbReference>
<dbReference type="PROSITE" id="PS50206">
    <property type="entry name" value="RHODANESE_3"/>
    <property type="match status" value="2"/>
</dbReference>
<proteinExistence type="predicted"/>
<keyword evidence="5" id="KW-1185">Reference proteome</keyword>
<dbReference type="GO" id="GO:0016740">
    <property type="term" value="F:transferase activity"/>
    <property type="evidence" value="ECO:0007669"/>
    <property type="project" value="UniProtKB-KW"/>
</dbReference>
<organism evidence="4 5">
    <name type="scientific">Paracerasibacillus soli</name>
    <dbReference type="NCBI Taxonomy" id="480284"/>
    <lineage>
        <taxon>Bacteria</taxon>
        <taxon>Bacillati</taxon>
        <taxon>Bacillota</taxon>
        <taxon>Bacilli</taxon>
        <taxon>Bacillales</taxon>
        <taxon>Bacillaceae</taxon>
        <taxon>Paracerasibacillus</taxon>
    </lineage>
</organism>
<evidence type="ECO:0000259" key="3">
    <source>
        <dbReference type="PROSITE" id="PS50206"/>
    </source>
</evidence>
<dbReference type="EMBL" id="JAWDIQ010000003">
    <property type="protein sequence ID" value="MDY0410386.1"/>
    <property type="molecule type" value="Genomic_DNA"/>
</dbReference>
<dbReference type="Pfam" id="PF00581">
    <property type="entry name" value="Rhodanese"/>
    <property type="match status" value="2"/>
</dbReference>
<protein>
    <submittedName>
        <fullName evidence="4">Sulfurtransferase</fullName>
        <ecNumber evidence="4">2.8.1.-</ecNumber>
    </submittedName>
</protein>
<dbReference type="InterPro" id="IPR045078">
    <property type="entry name" value="TST/MPST-like"/>
</dbReference>
<reference evidence="4 5" key="1">
    <citation type="submission" date="2023-10" db="EMBL/GenBank/DDBJ databases">
        <title>Virgibacillus soli CC-YMP-6 genome.</title>
        <authorList>
            <person name="Miliotis G."/>
            <person name="Sengupta P."/>
            <person name="Hameed A."/>
            <person name="Chuvochina M."/>
            <person name="Mcdonagh F."/>
            <person name="Simpson A.C."/>
            <person name="Singh N.K."/>
            <person name="Rekha P.D."/>
            <person name="Raman K."/>
            <person name="Hugenholtz P."/>
            <person name="Venkateswaran K."/>
        </authorList>
    </citation>
    <scope>NUCLEOTIDE SEQUENCE [LARGE SCALE GENOMIC DNA]</scope>
    <source>
        <strain evidence="4 5">CC-YMP-6</strain>
    </source>
</reference>
<dbReference type="CDD" id="cd01448">
    <property type="entry name" value="TST_Repeat_1"/>
    <property type="match status" value="1"/>
</dbReference>
<feature type="domain" description="Rhodanese" evidence="3">
    <location>
        <begin position="165"/>
        <end position="275"/>
    </location>
</feature>
<dbReference type="SMART" id="SM00450">
    <property type="entry name" value="RHOD"/>
    <property type="match status" value="2"/>
</dbReference>
<dbReference type="CDD" id="cd01449">
    <property type="entry name" value="TST_Repeat_2"/>
    <property type="match status" value="1"/>
</dbReference>